<accession>A0ABS5NS94</accession>
<dbReference type="PANTHER" id="PTHR39181">
    <property type="entry name" value="TYROSINE-PROTEIN PHOSPHATASE YWQE"/>
    <property type="match status" value="1"/>
</dbReference>
<dbReference type="RefSeq" id="WP_213102112.1">
    <property type="nucleotide sequence ID" value="NZ_JAGYPM010000002.1"/>
</dbReference>
<proteinExistence type="inferred from homology"/>
<comment type="catalytic activity">
    <reaction evidence="5">
        <text>O-phospho-L-tyrosyl-[protein] + H2O = L-tyrosyl-[protein] + phosphate</text>
        <dbReference type="Rhea" id="RHEA:10684"/>
        <dbReference type="Rhea" id="RHEA-COMP:10136"/>
        <dbReference type="Rhea" id="RHEA-COMP:20101"/>
        <dbReference type="ChEBI" id="CHEBI:15377"/>
        <dbReference type="ChEBI" id="CHEBI:43474"/>
        <dbReference type="ChEBI" id="CHEBI:46858"/>
        <dbReference type="ChEBI" id="CHEBI:61978"/>
        <dbReference type="EC" id="3.1.3.48"/>
    </reaction>
</comment>
<dbReference type="Pfam" id="PF19567">
    <property type="entry name" value="CpsB_CapC"/>
    <property type="match status" value="1"/>
</dbReference>
<dbReference type="InterPro" id="IPR016667">
    <property type="entry name" value="Caps_polysacc_synth_CpsB/CapC"/>
</dbReference>
<dbReference type="Gene3D" id="3.20.20.140">
    <property type="entry name" value="Metal-dependent hydrolases"/>
    <property type="match status" value="1"/>
</dbReference>
<dbReference type="PANTHER" id="PTHR39181:SF1">
    <property type="entry name" value="TYROSINE-PROTEIN PHOSPHATASE YWQE"/>
    <property type="match status" value="1"/>
</dbReference>
<evidence type="ECO:0000256" key="3">
    <source>
        <dbReference type="ARBA" id="ARBA00022801"/>
    </source>
</evidence>
<sequence>MIVDIHNHILYELDGGPQNQNETILLAKQAVASGISHVIATPHHKHLHNGHVYGIDPSTIIFMVEKVNQY</sequence>
<evidence type="ECO:0000256" key="1">
    <source>
        <dbReference type="ARBA" id="ARBA00005750"/>
    </source>
</evidence>
<comment type="similarity">
    <text evidence="1">Belongs to the metallo-dependent hydrolases superfamily. CpsB/CapC family.</text>
</comment>
<organism evidence="6 7">
    <name type="scientific">Cytobacillus citreus</name>
    <dbReference type="NCBI Taxonomy" id="2833586"/>
    <lineage>
        <taxon>Bacteria</taxon>
        <taxon>Bacillati</taxon>
        <taxon>Bacillota</taxon>
        <taxon>Bacilli</taxon>
        <taxon>Bacillales</taxon>
        <taxon>Bacillaceae</taxon>
        <taxon>Cytobacillus</taxon>
    </lineage>
</organism>
<evidence type="ECO:0000256" key="2">
    <source>
        <dbReference type="ARBA" id="ARBA00013064"/>
    </source>
</evidence>
<evidence type="ECO:0000256" key="4">
    <source>
        <dbReference type="ARBA" id="ARBA00022912"/>
    </source>
</evidence>
<reference evidence="6 7" key="1">
    <citation type="submission" date="2021-05" db="EMBL/GenBank/DDBJ databases">
        <title>Novel Bacillus species.</title>
        <authorList>
            <person name="Liu G."/>
        </authorList>
    </citation>
    <scope>NUCLEOTIDE SEQUENCE [LARGE SCALE GENOMIC DNA]</scope>
    <source>
        <strain evidence="6 7">FJAT-49705</strain>
    </source>
</reference>
<gene>
    <name evidence="6" type="ORF">KHA94_10890</name>
</gene>
<keyword evidence="7" id="KW-1185">Reference proteome</keyword>
<keyword evidence="3" id="KW-0378">Hydrolase</keyword>
<evidence type="ECO:0000313" key="6">
    <source>
        <dbReference type="EMBL" id="MBS4190689.1"/>
    </source>
</evidence>
<name>A0ABS5NS94_9BACI</name>
<protein>
    <recommendedName>
        <fullName evidence="2">protein-tyrosine-phosphatase</fullName>
        <ecNumber evidence="2">3.1.3.48</ecNumber>
    </recommendedName>
</protein>
<comment type="caution">
    <text evidence="6">The sequence shown here is derived from an EMBL/GenBank/DDBJ whole genome shotgun (WGS) entry which is preliminary data.</text>
</comment>
<evidence type="ECO:0000256" key="5">
    <source>
        <dbReference type="ARBA" id="ARBA00051722"/>
    </source>
</evidence>
<dbReference type="Proteomes" id="UP000681027">
    <property type="component" value="Unassembled WGS sequence"/>
</dbReference>
<keyword evidence="4" id="KW-0904">Protein phosphatase</keyword>
<dbReference type="EC" id="3.1.3.48" evidence="2"/>
<evidence type="ECO:0000313" key="7">
    <source>
        <dbReference type="Proteomes" id="UP000681027"/>
    </source>
</evidence>
<dbReference type="EMBL" id="JAGYPM010000002">
    <property type="protein sequence ID" value="MBS4190689.1"/>
    <property type="molecule type" value="Genomic_DNA"/>
</dbReference>